<evidence type="ECO:0000313" key="1">
    <source>
        <dbReference type="EMBL" id="MEJ8845647.1"/>
    </source>
</evidence>
<dbReference type="InterPro" id="IPR025148">
    <property type="entry name" value="AtzG-like"/>
</dbReference>
<gene>
    <name evidence="1" type="ORF">WKW82_03265</name>
</gene>
<dbReference type="EMBL" id="JBBKZT010000001">
    <property type="protein sequence ID" value="MEJ8845647.1"/>
    <property type="molecule type" value="Genomic_DNA"/>
</dbReference>
<comment type="caution">
    <text evidence="1">The sequence shown here is derived from an EMBL/GenBank/DDBJ whole genome shotgun (WGS) entry which is preliminary data.</text>
</comment>
<dbReference type="Pfam" id="PF13318">
    <property type="entry name" value="AtzG-like"/>
    <property type="match status" value="1"/>
</dbReference>
<keyword evidence="2" id="KW-1185">Reference proteome</keyword>
<dbReference type="RefSeq" id="WP_340340802.1">
    <property type="nucleotide sequence ID" value="NZ_JBBKZT010000001.1"/>
</dbReference>
<proteinExistence type="predicted"/>
<protein>
    <submittedName>
        <fullName evidence="1">DUF4089 domain-containing protein</fullName>
    </submittedName>
</protein>
<accession>A0ABU8WG60</accession>
<organism evidence="1 2">
    <name type="scientific">Variovorax rhizosphaerae</name>
    <dbReference type="NCBI Taxonomy" id="1836200"/>
    <lineage>
        <taxon>Bacteria</taxon>
        <taxon>Pseudomonadati</taxon>
        <taxon>Pseudomonadota</taxon>
        <taxon>Betaproteobacteria</taxon>
        <taxon>Burkholderiales</taxon>
        <taxon>Comamonadaceae</taxon>
        <taxon>Variovorax</taxon>
    </lineage>
</organism>
<name>A0ABU8WG60_9BURK</name>
<sequence length="68" mass="7454">MTPAEVSNYVDAASAALGIRLRQDHRPGVLRYFTLASEFATIIDAVPLQPHDEAATTFTPVEPREAEE</sequence>
<dbReference type="Proteomes" id="UP001385892">
    <property type="component" value="Unassembled WGS sequence"/>
</dbReference>
<reference evidence="1 2" key="1">
    <citation type="submission" date="2024-03" db="EMBL/GenBank/DDBJ databases">
        <title>Novel species of the genus Variovorax.</title>
        <authorList>
            <person name="Liu Q."/>
            <person name="Xin Y.-H."/>
        </authorList>
    </citation>
    <scope>NUCLEOTIDE SEQUENCE [LARGE SCALE GENOMIC DNA]</scope>
    <source>
        <strain evidence="1 2">KACC 18900</strain>
    </source>
</reference>
<evidence type="ECO:0000313" key="2">
    <source>
        <dbReference type="Proteomes" id="UP001385892"/>
    </source>
</evidence>